<dbReference type="GO" id="GO:0052734">
    <property type="term" value="F:shikimate 3-dehydrogenase (NAD+) activity"/>
    <property type="evidence" value="ECO:0007669"/>
    <property type="project" value="RHEA"/>
</dbReference>
<feature type="domain" description="Shikimate dehydrogenase substrate binding N-terminal" evidence="10">
    <location>
        <begin position="13"/>
        <end position="100"/>
    </location>
</feature>
<dbReference type="SUPFAM" id="SSF53223">
    <property type="entry name" value="Aminoacid dehydrogenase-like, N-terminal domain"/>
    <property type="match status" value="1"/>
</dbReference>
<dbReference type="UniPathway" id="UPA00053">
    <property type="reaction ID" value="UER00087"/>
</dbReference>
<organism evidence="12 13">
    <name type="scientific">Corynebacterium glyciniphilum AJ 3170</name>
    <dbReference type="NCBI Taxonomy" id="1404245"/>
    <lineage>
        <taxon>Bacteria</taxon>
        <taxon>Bacillati</taxon>
        <taxon>Actinomycetota</taxon>
        <taxon>Actinomycetes</taxon>
        <taxon>Mycobacteriales</taxon>
        <taxon>Corynebacteriaceae</taxon>
        <taxon>Corynebacterium</taxon>
    </lineage>
</organism>
<dbReference type="GO" id="GO:0008652">
    <property type="term" value="P:amino acid biosynthetic process"/>
    <property type="evidence" value="ECO:0007669"/>
    <property type="project" value="UniProtKB-KW"/>
</dbReference>
<feature type="binding site" evidence="9">
    <location>
        <begin position="21"/>
        <end position="23"/>
    </location>
    <ligand>
        <name>shikimate</name>
        <dbReference type="ChEBI" id="CHEBI:36208"/>
    </ligand>
</feature>
<dbReference type="GO" id="GO:0050661">
    <property type="term" value="F:NADP binding"/>
    <property type="evidence" value="ECO:0007669"/>
    <property type="project" value="TreeGrafter"/>
</dbReference>
<keyword evidence="9" id="KW-0521">NADP</keyword>
<dbReference type="GO" id="GO:0005829">
    <property type="term" value="C:cytosol"/>
    <property type="evidence" value="ECO:0007669"/>
    <property type="project" value="TreeGrafter"/>
</dbReference>
<evidence type="ECO:0000256" key="2">
    <source>
        <dbReference type="ARBA" id="ARBA00011738"/>
    </source>
</evidence>
<feature type="binding site" evidence="9">
    <location>
        <position position="98"/>
    </location>
    <ligand>
        <name>shikimate</name>
        <dbReference type="ChEBI" id="CHEBI:36208"/>
    </ligand>
</feature>
<comment type="pathway">
    <text evidence="1 9">Metabolic intermediate biosynthesis; chorismate biosynthesis; chorismate from D-erythrose 4-phosphate and phosphoenolpyruvate: step 4/7.</text>
</comment>
<dbReference type="PANTHER" id="PTHR21089">
    <property type="entry name" value="SHIKIMATE DEHYDROGENASE"/>
    <property type="match status" value="1"/>
</dbReference>
<evidence type="ECO:0000259" key="11">
    <source>
        <dbReference type="Pfam" id="PF18317"/>
    </source>
</evidence>
<comment type="subunit">
    <text evidence="2 9">Homodimer.</text>
</comment>
<dbReference type="InterPro" id="IPR036291">
    <property type="entry name" value="NAD(P)-bd_dom_sf"/>
</dbReference>
<feature type="binding site" evidence="9">
    <location>
        <begin position="137"/>
        <end position="141"/>
    </location>
    <ligand>
        <name>NADP(+)</name>
        <dbReference type="ChEBI" id="CHEBI:58349"/>
    </ligand>
</feature>
<evidence type="ECO:0000313" key="12">
    <source>
        <dbReference type="EMBL" id="AHW64764.1"/>
    </source>
</evidence>
<dbReference type="PANTHER" id="PTHR21089:SF1">
    <property type="entry name" value="BIFUNCTIONAL 3-DEHYDROQUINATE DEHYDRATASE_SHIKIMATE DEHYDROGENASE, CHLOROPLASTIC"/>
    <property type="match status" value="1"/>
</dbReference>
<dbReference type="GO" id="GO:0009073">
    <property type="term" value="P:aromatic amino acid family biosynthetic process"/>
    <property type="evidence" value="ECO:0007669"/>
    <property type="project" value="UniProtKB-KW"/>
</dbReference>
<dbReference type="STRING" id="1404245.CGLY_11595"/>
<dbReference type="Pfam" id="PF08501">
    <property type="entry name" value="Shikimate_dh_N"/>
    <property type="match status" value="1"/>
</dbReference>
<keyword evidence="5 9" id="KW-0057">Aromatic amino acid biosynthesis</keyword>
<dbReference type="InterPro" id="IPR041121">
    <property type="entry name" value="SDH_C"/>
</dbReference>
<evidence type="ECO:0000256" key="6">
    <source>
        <dbReference type="ARBA" id="ARBA00051639"/>
    </source>
</evidence>
<accession>X5DU18</accession>
<reference evidence="12 13" key="1">
    <citation type="journal article" date="2015" name="Int. J. Syst. Evol. Microbiol.">
        <title>Revisiting Corynebacterium glyciniphilum (ex Kubota et al., 1972) sp. nov., nom. rev., isolated from putrefied banana.</title>
        <authorList>
            <person name="Al-Dilaimi A."/>
            <person name="Bednarz H."/>
            <person name="Lomker A."/>
            <person name="Niehaus K."/>
            <person name="Kalinowski J."/>
            <person name="Ruckert C."/>
        </authorList>
    </citation>
    <scope>NUCLEOTIDE SEQUENCE [LARGE SCALE GENOMIC DNA]</scope>
    <source>
        <strain evidence="12">AJ 3170</strain>
    </source>
</reference>
<comment type="function">
    <text evidence="9">Involved in the biosynthesis of the chorismate, which leads to the biosynthesis of aromatic amino acids. Catalyzes the reversible NADPH linked reduction of 3-dehydroshikimate (DHSA) to yield shikimate (SA).</text>
</comment>
<dbReference type="GO" id="GO:0030266">
    <property type="term" value="F:quinate 3-dehydrogenase (NAD+) activity"/>
    <property type="evidence" value="ECO:0007669"/>
    <property type="project" value="UniProtKB-EC"/>
</dbReference>
<dbReference type="KEGG" id="cgy:CGLY_11595"/>
<evidence type="ECO:0000256" key="9">
    <source>
        <dbReference type="HAMAP-Rule" id="MF_00222"/>
    </source>
</evidence>
<comment type="catalytic activity">
    <reaction evidence="7">
        <text>shikimate + NAD(+) = 3-dehydroshikimate + NADH + H(+)</text>
        <dbReference type="Rhea" id="RHEA:17741"/>
        <dbReference type="ChEBI" id="CHEBI:15378"/>
        <dbReference type="ChEBI" id="CHEBI:16630"/>
        <dbReference type="ChEBI" id="CHEBI:36208"/>
        <dbReference type="ChEBI" id="CHEBI:57540"/>
        <dbReference type="ChEBI" id="CHEBI:57945"/>
    </reaction>
</comment>
<gene>
    <name evidence="12" type="primary">aroE2</name>
    <name evidence="9" type="synonym">aroE</name>
    <name evidence="12" type="ORF">CGLY_11595</name>
</gene>
<keyword evidence="3 9" id="KW-0028">Amino-acid biosynthesis</keyword>
<feature type="active site" description="Proton acceptor" evidence="9">
    <location>
        <position position="77"/>
    </location>
</feature>
<dbReference type="GO" id="GO:0004764">
    <property type="term" value="F:shikimate 3-dehydrogenase (NADP+) activity"/>
    <property type="evidence" value="ECO:0007669"/>
    <property type="project" value="UniProtKB-UniRule"/>
</dbReference>
<proteinExistence type="inferred from homology"/>
<comment type="similarity">
    <text evidence="9">Belongs to the shikimate dehydrogenase family.</text>
</comment>
<feature type="binding site" evidence="9">
    <location>
        <position position="73"/>
    </location>
    <ligand>
        <name>shikimate</name>
        <dbReference type="ChEBI" id="CHEBI:36208"/>
    </ligand>
</feature>
<comment type="catalytic activity">
    <reaction evidence="6">
        <text>L-quinate + NAD(+) = 3-dehydroquinate + NADH + H(+)</text>
        <dbReference type="Rhea" id="RHEA:22364"/>
        <dbReference type="ChEBI" id="CHEBI:15378"/>
        <dbReference type="ChEBI" id="CHEBI:29751"/>
        <dbReference type="ChEBI" id="CHEBI:32364"/>
        <dbReference type="ChEBI" id="CHEBI:57540"/>
        <dbReference type="ChEBI" id="CHEBI:57945"/>
        <dbReference type="EC" id="1.1.1.24"/>
    </reaction>
</comment>
<feature type="binding site" evidence="9">
    <location>
        <position position="233"/>
    </location>
    <ligand>
        <name>shikimate</name>
        <dbReference type="ChEBI" id="CHEBI:36208"/>
    </ligand>
</feature>
<name>X5DU18_9CORY</name>
<evidence type="ECO:0000313" key="13">
    <source>
        <dbReference type="Proteomes" id="UP000023703"/>
    </source>
</evidence>
<dbReference type="eggNOG" id="COG0169">
    <property type="taxonomic scope" value="Bacteria"/>
</dbReference>
<feature type="binding site" evidence="9">
    <location>
        <position position="254"/>
    </location>
    <ligand>
        <name>NADP(+)</name>
        <dbReference type="ChEBI" id="CHEBI:58349"/>
    </ligand>
</feature>
<dbReference type="HOGENOM" id="CLU_044063_4_3_11"/>
<dbReference type="EMBL" id="CP006842">
    <property type="protein sequence ID" value="AHW64764.1"/>
    <property type="molecule type" value="Genomic_DNA"/>
</dbReference>
<dbReference type="NCBIfam" id="NF009201">
    <property type="entry name" value="PRK12549.1"/>
    <property type="match status" value="1"/>
</dbReference>
<dbReference type="OrthoDB" id="9776868at2"/>
<sequence>MNATPARSFLLGLIGTDLSLSRTPPLHEAEGLAQGHPTVYRRLDVLTERLKDRTLSEMLSSALDMGFDGLNITHPFKREVVAMLDEVDPVATRLGSVNTVAIRDGRTFGYNTDVTGYARGLAEQLPDVSKRSVVQVGAGGVGNAIAFALAEAGVEELQIRDVDAGRAAELAENLNTATGTSVATGSGPDGVEDAIAAADGVVNATPLGMLSHPGTSFDTSCLTPVHWVSDVVYMPVSTQLLQEAEAAGCRTLNGTHMAVYQAVDAFEHFTGLPADADRMRETFYSLG</sequence>
<dbReference type="GO" id="GO:0009423">
    <property type="term" value="P:chorismate biosynthetic process"/>
    <property type="evidence" value="ECO:0007669"/>
    <property type="project" value="UniProtKB-UniRule"/>
</dbReference>
<keyword evidence="4 9" id="KW-0560">Oxidoreductase</keyword>
<dbReference type="Gene3D" id="3.40.50.10860">
    <property type="entry name" value="Leucine Dehydrogenase, chain A, domain 1"/>
    <property type="match status" value="1"/>
</dbReference>
<dbReference type="AlphaFoldDB" id="X5DU18"/>
<dbReference type="GO" id="GO:0019632">
    <property type="term" value="P:shikimate metabolic process"/>
    <property type="evidence" value="ECO:0007669"/>
    <property type="project" value="TreeGrafter"/>
</dbReference>
<feature type="binding site" evidence="9">
    <location>
        <position position="231"/>
    </location>
    <ligand>
        <name>NADP(+)</name>
        <dbReference type="ChEBI" id="CHEBI:58349"/>
    </ligand>
</feature>
<evidence type="ECO:0000256" key="8">
    <source>
        <dbReference type="ARBA" id="ARBA00060613"/>
    </source>
</evidence>
<evidence type="ECO:0000259" key="10">
    <source>
        <dbReference type="Pfam" id="PF08501"/>
    </source>
</evidence>
<comment type="caution">
    <text evidence="9">Lacks conserved residue(s) required for the propagation of feature annotation.</text>
</comment>
<dbReference type="InterPro" id="IPR013708">
    <property type="entry name" value="Shikimate_DH-bd_N"/>
</dbReference>
<protein>
    <recommendedName>
        <fullName evidence="9">Shikimate dehydrogenase (NADP(+))</fullName>
        <shortName evidence="9">SDH</shortName>
        <ecNumber evidence="9">1.1.1.25</ecNumber>
    </recommendedName>
</protein>
<evidence type="ECO:0000256" key="3">
    <source>
        <dbReference type="ARBA" id="ARBA00022605"/>
    </source>
</evidence>
<dbReference type="Pfam" id="PF18317">
    <property type="entry name" value="SDH_C"/>
    <property type="match status" value="1"/>
</dbReference>
<evidence type="ECO:0000256" key="5">
    <source>
        <dbReference type="ARBA" id="ARBA00023141"/>
    </source>
</evidence>
<comment type="pathway">
    <text evidence="8">Aromatic compound metabolism; 3,4-dihydroxybenzoate biosynthesis; 3-dehydroquinate from D-quinate (NAD(+) route).</text>
</comment>
<dbReference type="SUPFAM" id="SSF51735">
    <property type="entry name" value="NAD(P)-binding Rossmann-fold domains"/>
    <property type="match status" value="1"/>
</dbReference>
<dbReference type="RefSeq" id="WP_038549610.1">
    <property type="nucleotide sequence ID" value="NZ_CP006842.1"/>
</dbReference>
<evidence type="ECO:0000256" key="7">
    <source>
        <dbReference type="ARBA" id="ARBA00052329"/>
    </source>
</evidence>
<feature type="binding site" evidence="9">
    <location>
        <position position="113"/>
    </location>
    <ligand>
        <name>shikimate</name>
        <dbReference type="ChEBI" id="CHEBI:36208"/>
    </ligand>
</feature>
<dbReference type="InterPro" id="IPR022893">
    <property type="entry name" value="Shikimate_DH_fam"/>
</dbReference>
<feature type="binding site" evidence="9">
    <location>
        <position position="261"/>
    </location>
    <ligand>
        <name>shikimate</name>
        <dbReference type="ChEBI" id="CHEBI:36208"/>
    </ligand>
</feature>
<dbReference type="HAMAP" id="MF_00222">
    <property type="entry name" value="Shikimate_DH_AroE"/>
    <property type="match status" value="1"/>
</dbReference>
<evidence type="ECO:0000256" key="1">
    <source>
        <dbReference type="ARBA" id="ARBA00004871"/>
    </source>
</evidence>
<dbReference type="FunFam" id="3.40.50.720:FF:000086">
    <property type="entry name" value="Quinate/shikimate dehydrogenase"/>
    <property type="match status" value="1"/>
</dbReference>
<keyword evidence="13" id="KW-1185">Reference proteome</keyword>
<dbReference type="Gene3D" id="3.40.50.720">
    <property type="entry name" value="NAD(P)-binding Rossmann-like Domain"/>
    <property type="match status" value="1"/>
</dbReference>
<dbReference type="CDD" id="cd01065">
    <property type="entry name" value="NAD_bind_Shikimate_DH"/>
    <property type="match status" value="1"/>
</dbReference>
<dbReference type="EC" id="1.1.1.25" evidence="9"/>
<dbReference type="InterPro" id="IPR046346">
    <property type="entry name" value="Aminoacid_DH-like_N_sf"/>
</dbReference>
<dbReference type="Proteomes" id="UP000023703">
    <property type="component" value="Chromosome"/>
</dbReference>
<evidence type="ECO:0000256" key="4">
    <source>
        <dbReference type="ARBA" id="ARBA00023002"/>
    </source>
</evidence>
<feature type="domain" description="SDH C-terminal" evidence="11">
    <location>
        <begin position="254"/>
        <end position="282"/>
    </location>
</feature>
<comment type="catalytic activity">
    <reaction evidence="9">
        <text>shikimate + NADP(+) = 3-dehydroshikimate + NADPH + H(+)</text>
        <dbReference type="Rhea" id="RHEA:17737"/>
        <dbReference type="ChEBI" id="CHEBI:15378"/>
        <dbReference type="ChEBI" id="CHEBI:16630"/>
        <dbReference type="ChEBI" id="CHEBI:36208"/>
        <dbReference type="ChEBI" id="CHEBI:57783"/>
        <dbReference type="ChEBI" id="CHEBI:58349"/>
        <dbReference type="EC" id="1.1.1.25"/>
    </reaction>
</comment>